<accession>A0A382ARC7</accession>
<sequence>MKVSEYIDYLATGECSKLAIASVGDMSSNPDPVPSAVQTVNQNKFINY</sequence>
<reference evidence="1" key="1">
    <citation type="submission" date="2018-05" db="EMBL/GenBank/DDBJ databases">
        <authorList>
            <person name="Lanie J.A."/>
            <person name="Ng W.-L."/>
            <person name="Kazmierczak K.M."/>
            <person name="Andrzejewski T.M."/>
            <person name="Davidsen T.M."/>
            <person name="Wayne K.J."/>
            <person name="Tettelin H."/>
            <person name="Glass J.I."/>
            <person name="Rusch D."/>
            <person name="Podicherti R."/>
            <person name="Tsui H.-C.T."/>
            <person name="Winkler M.E."/>
        </authorList>
    </citation>
    <scope>NUCLEOTIDE SEQUENCE</scope>
</reference>
<dbReference type="AlphaFoldDB" id="A0A382ARC7"/>
<gene>
    <name evidence="1" type="ORF">METZ01_LOCUS156823</name>
</gene>
<feature type="non-terminal residue" evidence="1">
    <location>
        <position position="48"/>
    </location>
</feature>
<name>A0A382ARC7_9ZZZZ</name>
<proteinExistence type="predicted"/>
<protein>
    <submittedName>
        <fullName evidence="1">Uncharacterized protein</fullName>
    </submittedName>
</protein>
<evidence type="ECO:0000313" key="1">
    <source>
        <dbReference type="EMBL" id="SVB03969.1"/>
    </source>
</evidence>
<organism evidence="1">
    <name type="scientific">marine metagenome</name>
    <dbReference type="NCBI Taxonomy" id="408172"/>
    <lineage>
        <taxon>unclassified sequences</taxon>
        <taxon>metagenomes</taxon>
        <taxon>ecological metagenomes</taxon>
    </lineage>
</organism>
<dbReference type="EMBL" id="UINC01026466">
    <property type="protein sequence ID" value="SVB03969.1"/>
    <property type="molecule type" value="Genomic_DNA"/>
</dbReference>